<organism evidence="2">
    <name type="scientific">Anguilla anguilla</name>
    <name type="common">European freshwater eel</name>
    <name type="synonym">Muraena anguilla</name>
    <dbReference type="NCBI Taxonomy" id="7936"/>
    <lineage>
        <taxon>Eukaryota</taxon>
        <taxon>Metazoa</taxon>
        <taxon>Chordata</taxon>
        <taxon>Craniata</taxon>
        <taxon>Vertebrata</taxon>
        <taxon>Euteleostomi</taxon>
        <taxon>Actinopterygii</taxon>
        <taxon>Neopterygii</taxon>
        <taxon>Teleostei</taxon>
        <taxon>Anguilliformes</taxon>
        <taxon>Anguillidae</taxon>
        <taxon>Anguilla</taxon>
    </lineage>
</organism>
<name>A0A0E9PCD6_ANGAN</name>
<dbReference type="AlphaFoldDB" id="A0A0E9PCD6"/>
<proteinExistence type="predicted"/>
<feature type="transmembrane region" description="Helical" evidence="1">
    <location>
        <begin position="21"/>
        <end position="47"/>
    </location>
</feature>
<accession>A0A0E9PCD6</accession>
<evidence type="ECO:0000313" key="2">
    <source>
        <dbReference type="EMBL" id="JAH01503.1"/>
    </source>
</evidence>
<protein>
    <submittedName>
        <fullName evidence="2">Uncharacterized protein</fullName>
    </submittedName>
</protein>
<reference evidence="2" key="1">
    <citation type="submission" date="2014-11" db="EMBL/GenBank/DDBJ databases">
        <authorList>
            <person name="Amaro Gonzalez C."/>
        </authorList>
    </citation>
    <scope>NUCLEOTIDE SEQUENCE</scope>
</reference>
<evidence type="ECO:0000256" key="1">
    <source>
        <dbReference type="SAM" id="Phobius"/>
    </source>
</evidence>
<keyword evidence="1" id="KW-0812">Transmembrane</keyword>
<dbReference type="EMBL" id="GBXM01107074">
    <property type="protein sequence ID" value="JAH01503.1"/>
    <property type="molecule type" value="Transcribed_RNA"/>
</dbReference>
<keyword evidence="1" id="KW-1133">Transmembrane helix</keyword>
<keyword evidence="1" id="KW-0472">Membrane</keyword>
<reference evidence="2" key="2">
    <citation type="journal article" date="2015" name="Fish Shellfish Immunol.">
        <title>Early steps in the European eel (Anguilla anguilla)-Vibrio vulnificus interaction in the gills: Role of the RtxA13 toxin.</title>
        <authorList>
            <person name="Callol A."/>
            <person name="Pajuelo D."/>
            <person name="Ebbesson L."/>
            <person name="Teles M."/>
            <person name="MacKenzie S."/>
            <person name="Amaro C."/>
        </authorList>
    </citation>
    <scope>NUCLEOTIDE SEQUENCE</scope>
</reference>
<sequence length="50" mass="5871">MTFTRQPSYKYIRVKYRNVTKIATMMMMMVMMMVVVVCFVVVILAILCSV</sequence>